<dbReference type="SUPFAM" id="SSF53335">
    <property type="entry name" value="S-adenosyl-L-methionine-dependent methyltransferases"/>
    <property type="match status" value="1"/>
</dbReference>
<dbReference type="GO" id="GO:0032259">
    <property type="term" value="P:methylation"/>
    <property type="evidence" value="ECO:0007669"/>
    <property type="project" value="UniProtKB-KW"/>
</dbReference>
<dbReference type="Proteomes" id="UP001057520">
    <property type="component" value="Chromosome"/>
</dbReference>
<dbReference type="GO" id="GO:0008168">
    <property type="term" value="F:methyltransferase activity"/>
    <property type="evidence" value="ECO:0007669"/>
    <property type="project" value="UniProtKB-KW"/>
</dbReference>
<evidence type="ECO:0000313" key="3">
    <source>
        <dbReference type="Proteomes" id="UP001057520"/>
    </source>
</evidence>
<dbReference type="PANTHER" id="PTHR43591">
    <property type="entry name" value="METHYLTRANSFERASE"/>
    <property type="match status" value="1"/>
</dbReference>
<dbReference type="CDD" id="cd02440">
    <property type="entry name" value="AdoMet_MTases"/>
    <property type="match status" value="1"/>
</dbReference>
<dbReference type="InterPro" id="IPR029063">
    <property type="entry name" value="SAM-dependent_MTases_sf"/>
</dbReference>
<evidence type="ECO:0000313" key="2">
    <source>
        <dbReference type="EMBL" id="USQ98367.1"/>
    </source>
</evidence>
<protein>
    <submittedName>
        <fullName evidence="2">Class I SAM-dependent methyltransferase</fullName>
    </submittedName>
</protein>
<sequence>MLTKDQEYLRDRQYRDASKLEARSRLHRKYGRDDWYPWLVEHGHWPDGGACLDSGCGAGAFWRAEASRLPTSLSIRLLDLSPGMVATAVEAARSVGRWHDVQGKIADASALPFEDGAFDTALAIHMLYHLPDPAKGVAELRRVLKPGGVALIALNGRDNMRELGDLRRQVLPDTSPHQLPLDVADAEPLLRSAFAEVELIPYPDALSCTDPQDVIDYLLSMPPLEAAPEETQVTLADVVRAAFERQGGVLKIGKAVGLFRCRP</sequence>
<dbReference type="Gene3D" id="3.40.50.150">
    <property type="entry name" value="Vaccinia Virus protein VP39"/>
    <property type="match status" value="1"/>
</dbReference>
<dbReference type="Pfam" id="PF08241">
    <property type="entry name" value="Methyltransf_11"/>
    <property type="match status" value="1"/>
</dbReference>
<dbReference type="EMBL" id="CP096040">
    <property type="protein sequence ID" value="USQ98367.1"/>
    <property type="molecule type" value="Genomic_DNA"/>
</dbReference>
<keyword evidence="2" id="KW-0808">Transferase</keyword>
<dbReference type="InterPro" id="IPR013216">
    <property type="entry name" value="Methyltransf_11"/>
</dbReference>
<reference evidence="2 3" key="1">
    <citation type="submission" date="2022-04" db="EMBL/GenBank/DDBJ databases">
        <title>Genome sequence of soybean root-associated Caulobacter segnis RL271.</title>
        <authorList>
            <person name="Longley R."/>
            <person name="Bonito G."/>
            <person name="Trigodet F."/>
            <person name="Crosson S."/>
            <person name="Fiebig A."/>
        </authorList>
    </citation>
    <scope>NUCLEOTIDE SEQUENCE [LARGE SCALE GENOMIC DNA]</scope>
    <source>
        <strain evidence="2 3">RL271</strain>
    </source>
</reference>
<accession>A0ABY5A286</accession>
<gene>
    <name evidence="2" type="ORF">MZV50_12820</name>
</gene>
<keyword evidence="3" id="KW-1185">Reference proteome</keyword>
<feature type="domain" description="Methyltransferase type 11" evidence="1">
    <location>
        <begin position="52"/>
        <end position="152"/>
    </location>
</feature>
<evidence type="ECO:0000259" key="1">
    <source>
        <dbReference type="Pfam" id="PF08241"/>
    </source>
</evidence>
<proteinExistence type="predicted"/>
<organism evidence="2 3">
    <name type="scientific">Caulobacter segnis</name>
    <dbReference type="NCBI Taxonomy" id="88688"/>
    <lineage>
        <taxon>Bacteria</taxon>
        <taxon>Pseudomonadati</taxon>
        <taxon>Pseudomonadota</taxon>
        <taxon>Alphaproteobacteria</taxon>
        <taxon>Caulobacterales</taxon>
        <taxon>Caulobacteraceae</taxon>
        <taxon>Caulobacter</taxon>
    </lineage>
</organism>
<dbReference type="PANTHER" id="PTHR43591:SF24">
    <property type="entry name" value="2-METHOXY-6-POLYPRENYL-1,4-BENZOQUINOL METHYLASE, MITOCHONDRIAL"/>
    <property type="match status" value="1"/>
</dbReference>
<name>A0ABY5A286_9CAUL</name>
<keyword evidence="2" id="KW-0489">Methyltransferase</keyword>